<dbReference type="InterPro" id="IPR001374">
    <property type="entry name" value="R3H_dom"/>
</dbReference>
<reference evidence="3" key="1">
    <citation type="submission" date="2025-08" db="UniProtKB">
        <authorList>
            <consortium name="Ensembl"/>
        </authorList>
    </citation>
    <scope>IDENTIFICATION</scope>
</reference>
<dbReference type="AlphaFoldDB" id="A0A3B3ZYB2"/>
<feature type="domain" description="R3H" evidence="2">
    <location>
        <begin position="16"/>
        <end position="81"/>
    </location>
</feature>
<keyword evidence="4" id="KW-1185">Reference proteome</keyword>
<name>A0A3B3ZYB2_9GOBI</name>
<dbReference type="SUPFAM" id="SSF82708">
    <property type="entry name" value="R3H domain"/>
    <property type="match status" value="1"/>
</dbReference>
<dbReference type="GO" id="GO:0003676">
    <property type="term" value="F:nucleic acid binding"/>
    <property type="evidence" value="ECO:0007669"/>
    <property type="project" value="UniProtKB-UniRule"/>
</dbReference>
<dbReference type="InterPro" id="IPR039884">
    <property type="entry name" value="R3HC1/R3HCL"/>
</dbReference>
<dbReference type="Gene3D" id="3.30.70.330">
    <property type="match status" value="1"/>
</dbReference>
<sequence>MAFPCIDGVYLPKHESEFVHLVLEELDTFEQEDQRSRVLLFPPFPSRLRYLTHRTVEDRPELCSFSVGEGLLRRVAVCFCDIRPDQPLYLPRAVRERQRGAGRGGGRGVREETGEGGVREEERGEIVARERQRGPEGGGSEGENRGNTTVREGEKRREEGGVREEQRGADTTVREEQRREEGVREREQRRESEGVRERLEDGNALSDSPCVSDVSYQMPTPYVVSDALPVCQMLSYTVLSPPPQIRAHVKGGVSFCVDPVHSDFSSFESVSVNSEEFSHVIEIYDFPVLFKTEDLLDAFTEYSDGGMKIKWVDNTHALGIFSCEAADNFSFLQPVKERPRTDCAVARRMVTRALGLQRRGPRY</sequence>
<organism evidence="3 4">
    <name type="scientific">Periophthalmus magnuspinnatus</name>
    <dbReference type="NCBI Taxonomy" id="409849"/>
    <lineage>
        <taxon>Eukaryota</taxon>
        <taxon>Metazoa</taxon>
        <taxon>Chordata</taxon>
        <taxon>Craniata</taxon>
        <taxon>Vertebrata</taxon>
        <taxon>Euteleostomi</taxon>
        <taxon>Actinopterygii</taxon>
        <taxon>Neopterygii</taxon>
        <taxon>Teleostei</taxon>
        <taxon>Neoteleostei</taxon>
        <taxon>Acanthomorphata</taxon>
        <taxon>Gobiaria</taxon>
        <taxon>Gobiiformes</taxon>
        <taxon>Gobioidei</taxon>
        <taxon>Gobiidae</taxon>
        <taxon>Oxudercinae</taxon>
        <taxon>Periophthalmus</taxon>
    </lineage>
</organism>
<dbReference type="PROSITE" id="PS51061">
    <property type="entry name" value="R3H"/>
    <property type="match status" value="1"/>
</dbReference>
<dbReference type="Proteomes" id="UP000261520">
    <property type="component" value="Unplaced"/>
</dbReference>
<dbReference type="Pfam" id="PF01424">
    <property type="entry name" value="R3H"/>
    <property type="match status" value="1"/>
</dbReference>
<reference evidence="3" key="2">
    <citation type="submission" date="2025-09" db="UniProtKB">
        <authorList>
            <consortium name="Ensembl"/>
        </authorList>
    </citation>
    <scope>IDENTIFICATION</scope>
</reference>
<feature type="compositionally biased region" description="Basic and acidic residues" evidence="1">
    <location>
        <begin position="108"/>
        <end position="134"/>
    </location>
</feature>
<evidence type="ECO:0000313" key="4">
    <source>
        <dbReference type="Proteomes" id="UP000261520"/>
    </source>
</evidence>
<protein>
    <recommendedName>
        <fullName evidence="2">R3H domain-containing protein</fullName>
    </recommendedName>
</protein>
<feature type="compositionally biased region" description="Basic and acidic residues" evidence="1">
    <location>
        <begin position="151"/>
        <end position="201"/>
    </location>
</feature>
<evidence type="ECO:0000256" key="1">
    <source>
        <dbReference type="SAM" id="MobiDB-lite"/>
    </source>
</evidence>
<dbReference type="InterPro" id="IPR036867">
    <property type="entry name" value="R3H_dom_sf"/>
</dbReference>
<dbReference type="STRING" id="409849.ENSPMGP00000009414"/>
<accession>A0A3B3ZYB2</accession>
<dbReference type="PANTHER" id="PTHR21678:SF6">
    <property type="entry name" value="R3H AND COILED-COIL DOMAIN-CONTAINING PROTEIN 1"/>
    <property type="match status" value="1"/>
</dbReference>
<proteinExistence type="predicted"/>
<evidence type="ECO:0000259" key="2">
    <source>
        <dbReference type="PROSITE" id="PS51061"/>
    </source>
</evidence>
<dbReference type="PANTHER" id="PTHR21678">
    <property type="entry name" value="GROWTH INHIBITION AND DIFFERENTIATION RELATED PROTEIN 88"/>
    <property type="match status" value="1"/>
</dbReference>
<evidence type="ECO:0000313" key="3">
    <source>
        <dbReference type="Ensembl" id="ENSPMGP00000009414.1"/>
    </source>
</evidence>
<dbReference type="InterPro" id="IPR012677">
    <property type="entry name" value="Nucleotide-bd_a/b_plait_sf"/>
</dbReference>
<feature type="region of interest" description="Disordered" evidence="1">
    <location>
        <begin position="98"/>
        <end position="211"/>
    </location>
</feature>
<dbReference type="Ensembl" id="ENSPMGT00000010040.1">
    <property type="protein sequence ID" value="ENSPMGP00000009414.1"/>
    <property type="gene ID" value="ENSPMGG00000007792.1"/>
</dbReference>